<sequence length="192" mass="20434">MASFGVSLDDATKASTVSAAFRRAVASKGSAIKAIDELTSRLHLANLTHRSEALRPHFTTASSHNNVVADPEQNNPSTDTLATPPPNQFLTAEGRKVPLRSKVGDKQTPHKGKKRALSDKGNEKLSTSNTTLEAKAADVEVKAKISKEDEKKAKDLSGRSKSAAPAGGRGKRPSLRSDEGQPVKRVRSTSTI</sequence>
<protein>
    <submittedName>
        <fullName evidence="2">Uncharacterized protein</fullName>
    </submittedName>
</protein>
<comment type="caution">
    <text evidence="2">The sequence shown here is derived from an EMBL/GenBank/DDBJ whole genome shotgun (WGS) entry which is preliminary data.</text>
</comment>
<organism evidence="2 3">
    <name type="scientific">Cyclotella cryptica</name>
    <dbReference type="NCBI Taxonomy" id="29204"/>
    <lineage>
        <taxon>Eukaryota</taxon>
        <taxon>Sar</taxon>
        <taxon>Stramenopiles</taxon>
        <taxon>Ochrophyta</taxon>
        <taxon>Bacillariophyta</taxon>
        <taxon>Coscinodiscophyceae</taxon>
        <taxon>Thalassiosirophycidae</taxon>
        <taxon>Stephanodiscales</taxon>
        <taxon>Stephanodiscaceae</taxon>
        <taxon>Cyclotella</taxon>
    </lineage>
</organism>
<accession>A0ABD3NU23</accession>
<reference evidence="2 3" key="1">
    <citation type="journal article" date="2020" name="G3 (Bethesda)">
        <title>Improved Reference Genome for Cyclotella cryptica CCMP332, a Model for Cell Wall Morphogenesis, Salinity Adaptation, and Lipid Production in Diatoms (Bacillariophyta).</title>
        <authorList>
            <person name="Roberts W.R."/>
            <person name="Downey K.M."/>
            <person name="Ruck E.C."/>
            <person name="Traller J.C."/>
            <person name="Alverson A.J."/>
        </authorList>
    </citation>
    <scope>NUCLEOTIDE SEQUENCE [LARGE SCALE GENOMIC DNA]</scope>
    <source>
        <strain evidence="2 3">CCMP332</strain>
    </source>
</reference>
<feature type="compositionally biased region" description="Basic and acidic residues" evidence="1">
    <location>
        <begin position="135"/>
        <end position="158"/>
    </location>
</feature>
<feature type="compositionally biased region" description="Polar residues" evidence="1">
    <location>
        <begin position="64"/>
        <end position="81"/>
    </location>
</feature>
<proteinExistence type="predicted"/>
<dbReference type="EMBL" id="JABMIG020000389">
    <property type="protein sequence ID" value="KAL3779425.1"/>
    <property type="molecule type" value="Genomic_DNA"/>
</dbReference>
<evidence type="ECO:0000313" key="2">
    <source>
        <dbReference type="EMBL" id="KAL3779425.1"/>
    </source>
</evidence>
<dbReference type="AlphaFoldDB" id="A0ABD3NU23"/>
<gene>
    <name evidence="2" type="ORF">HJC23_000527</name>
</gene>
<name>A0ABD3NU23_9STRA</name>
<evidence type="ECO:0000313" key="3">
    <source>
        <dbReference type="Proteomes" id="UP001516023"/>
    </source>
</evidence>
<keyword evidence="3" id="KW-1185">Reference proteome</keyword>
<feature type="region of interest" description="Disordered" evidence="1">
    <location>
        <begin position="64"/>
        <end position="192"/>
    </location>
</feature>
<evidence type="ECO:0000256" key="1">
    <source>
        <dbReference type="SAM" id="MobiDB-lite"/>
    </source>
</evidence>
<dbReference type="Proteomes" id="UP001516023">
    <property type="component" value="Unassembled WGS sequence"/>
</dbReference>